<proteinExistence type="predicted"/>
<dbReference type="InterPro" id="IPR050641">
    <property type="entry name" value="RIFMO-like"/>
</dbReference>
<comment type="cofactor">
    <cofactor evidence="1">
        <name>FAD</name>
        <dbReference type="ChEBI" id="CHEBI:57692"/>
    </cofactor>
</comment>
<dbReference type="SUPFAM" id="SSF51905">
    <property type="entry name" value="FAD/NAD(P)-binding domain"/>
    <property type="match status" value="1"/>
</dbReference>
<sequence>MPRTLEVYNLLGVLPDVRARALTGLRNRAYKLPGGVEPLKTYYMDPPAEPSPAVPYPNLVSLGQASVAEILRRHMEALGGRIEFGTELVSFEQDGACVHARITKKARLGGSDSDEVEVQEETVVASWLVGCDGAKSTVRKLLGMEFKGETRTGEGETRLVIADVEVKGLSVEYWHFWGEFSTILVMLRPTEDEDIFALWVGGQIDYAKVASDREELIKAVRAGTDREDLQIGEVKWLSEFRPNIRMVDRFSEGRVFLVGDAAHVHSPFGAQGLNSGIQDAFNLAWKLALAHRRLAAPGLLSSYTAERQPVIAAMLRKTTALLDATAETMRSREDSERTAQTWDRGGALKQMGVNYRWSAVVLDERAAARGEGAVEGREREPVDPYGYGLVKGGSIRAGERAPDATGLAHVKTDDETSGAETSLFSIFSATRHTLLLFVGAANADELAPIIAQARRYPPDILHPVVIFSSEERLASIEGSGAHLDLDVTLVDREGHAFAGYRCDGDRLTVVVVRPDGVIGGIVYSLKGLEKYFGGVFS</sequence>
<dbReference type="GO" id="GO:0071949">
    <property type="term" value="F:FAD binding"/>
    <property type="evidence" value="ECO:0007669"/>
    <property type="project" value="InterPro"/>
</dbReference>
<dbReference type="Pfam" id="PF01494">
    <property type="entry name" value="FAD_binding_3"/>
    <property type="match status" value="1"/>
</dbReference>
<evidence type="ECO:0000256" key="4">
    <source>
        <dbReference type="ARBA" id="ARBA00023002"/>
    </source>
</evidence>
<dbReference type="AlphaFoldDB" id="A0A2H3JKS6"/>
<protein>
    <recommendedName>
        <fullName evidence="5">FAD-binding domain-containing protein</fullName>
    </recommendedName>
</protein>
<accession>A0A2H3JKS6</accession>
<dbReference type="GO" id="GO:0016709">
    <property type="term" value="F:oxidoreductase activity, acting on paired donors, with incorporation or reduction of molecular oxygen, NAD(P)H as one donor, and incorporation of one atom of oxygen"/>
    <property type="evidence" value="ECO:0007669"/>
    <property type="project" value="UniProtKB-ARBA"/>
</dbReference>
<dbReference type="InterPro" id="IPR038220">
    <property type="entry name" value="PHOX_C_sf"/>
</dbReference>
<dbReference type="Gene3D" id="3.50.50.60">
    <property type="entry name" value="FAD/NAD(P)-binding domain"/>
    <property type="match status" value="1"/>
</dbReference>
<keyword evidence="2" id="KW-0285">Flavoprotein</keyword>
<feature type="domain" description="FAD-binding" evidence="5">
    <location>
        <begin position="2"/>
        <end position="317"/>
    </location>
</feature>
<dbReference type="Proteomes" id="UP000218811">
    <property type="component" value="Unassembled WGS sequence"/>
</dbReference>
<keyword evidence="3" id="KW-0274">FAD</keyword>
<name>A0A2H3JKS6_WOLCO</name>
<gene>
    <name evidence="6" type="ORF">WOLCODRAFT_127398</name>
</gene>
<reference evidence="6 7" key="1">
    <citation type="journal article" date="2012" name="Science">
        <title>The Paleozoic origin of enzymatic lignin decomposition reconstructed from 31 fungal genomes.</title>
        <authorList>
            <person name="Floudas D."/>
            <person name="Binder M."/>
            <person name="Riley R."/>
            <person name="Barry K."/>
            <person name="Blanchette R.A."/>
            <person name="Henrissat B."/>
            <person name="Martinez A.T."/>
            <person name="Otillar R."/>
            <person name="Spatafora J.W."/>
            <person name="Yadav J.S."/>
            <person name="Aerts A."/>
            <person name="Benoit I."/>
            <person name="Boyd A."/>
            <person name="Carlson A."/>
            <person name="Copeland A."/>
            <person name="Coutinho P.M."/>
            <person name="de Vries R.P."/>
            <person name="Ferreira P."/>
            <person name="Findley K."/>
            <person name="Foster B."/>
            <person name="Gaskell J."/>
            <person name="Glotzer D."/>
            <person name="Gorecki P."/>
            <person name="Heitman J."/>
            <person name="Hesse C."/>
            <person name="Hori C."/>
            <person name="Igarashi K."/>
            <person name="Jurgens J.A."/>
            <person name="Kallen N."/>
            <person name="Kersten P."/>
            <person name="Kohler A."/>
            <person name="Kuees U."/>
            <person name="Kumar T.K.A."/>
            <person name="Kuo A."/>
            <person name="LaButti K."/>
            <person name="Larrondo L.F."/>
            <person name="Lindquist E."/>
            <person name="Ling A."/>
            <person name="Lombard V."/>
            <person name="Lucas S."/>
            <person name="Lundell T."/>
            <person name="Martin R."/>
            <person name="McLaughlin D.J."/>
            <person name="Morgenstern I."/>
            <person name="Morin E."/>
            <person name="Murat C."/>
            <person name="Nagy L.G."/>
            <person name="Nolan M."/>
            <person name="Ohm R.A."/>
            <person name="Patyshakuliyeva A."/>
            <person name="Rokas A."/>
            <person name="Ruiz-Duenas F.J."/>
            <person name="Sabat G."/>
            <person name="Salamov A."/>
            <person name="Samejima M."/>
            <person name="Schmutz J."/>
            <person name="Slot J.C."/>
            <person name="St John F."/>
            <person name="Stenlid J."/>
            <person name="Sun H."/>
            <person name="Sun S."/>
            <person name="Syed K."/>
            <person name="Tsang A."/>
            <person name="Wiebenga A."/>
            <person name="Young D."/>
            <person name="Pisabarro A."/>
            <person name="Eastwood D.C."/>
            <person name="Martin F."/>
            <person name="Cullen D."/>
            <person name="Grigoriev I.V."/>
            <person name="Hibbett D.S."/>
        </authorList>
    </citation>
    <scope>NUCLEOTIDE SEQUENCE [LARGE SCALE GENOMIC DNA]</scope>
    <source>
        <strain evidence="6 7">MD-104</strain>
    </source>
</reference>
<dbReference type="PANTHER" id="PTHR43004">
    <property type="entry name" value="TRK SYSTEM POTASSIUM UPTAKE PROTEIN"/>
    <property type="match status" value="1"/>
</dbReference>
<keyword evidence="4" id="KW-0560">Oxidoreductase</keyword>
<evidence type="ECO:0000256" key="1">
    <source>
        <dbReference type="ARBA" id="ARBA00001974"/>
    </source>
</evidence>
<evidence type="ECO:0000256" key="3">
    <source>
        <dbReference type="ARBA" id="ARBA00022827"/>
    </source>
</evidence>
<dbReference type="EMBL" id="KB467887">
    <property type="protein sequence ID" value="PCH36607.1"/>
    <property type="molecule type" value="Genomic_DNA"/>
</dbReference>
<feature type="non-terminal residue" evidence="6">
    <location>
        <position position="537"/>
    </location>
</feature>
<dbReference type="InterPro" id="IPR002938">
    <property type="entry name" value="FAD-bd"/>
</dbReference>
<evidence type="ECO:0000259" key="5">
    <source>
        <dbReference type="Pfam" id="PF01494"/>
    </source>
</evidence>
<evidence type="ECO:0000313" key="6">
    <source>
        <dbReference type="EMBL" id="PCH36607.1"/>
    </source>
</evidence>
<dbReference type="PRINTS" id="PR00420">
    <property type="entry name" value="RNGMNOXGNASE"/>
</dbReference>
<dbReference type="Gene3D" id="3.40.30.20">
    <property type="match status" value="1"/>
</dbReference>
<evidence type="ECO:0000256" key="2">
    <source>
        <dbReference type="ARBA" id="ARBA00022630"/>
    </source>
</evidence>
<dbReference type="OMA" id="NEDIWFR"/>
<dbReference type="Gene3D" id="3.30.70.2450">
    <property type="match status" value="1"/>
</dbReference>
<dbReference type="OrthoDB" id="2690153at2759"/>
<organism evidence="6 7">
    <name type="scientific">Wolfiporia cocos (strain MD-104)</name>
    <name type="common">Brown rot fungus</name>
    <dbReference type="NCBI Taxonomy" id="742152"/>
    <lineage>
        <taxon>Eukaryota</taxon>
        <taxon>Fungi</taxon>
        <taxon>Dikarya</taxon>
        <taxon>Basidiomycota</taxon>
        <taxon>Agaricomycotina</taxon>
        <taxon>Agaricomycetes</taxon>
        <taxon>Polyporales</taxon>
        <taxon>Phaeolaceae</taxon>
        <taxon>Wolfiporia</taxon>
    </lineage>
</organism>
<evidence type="ECO:0000313" key="7">
    <source>
        <dbReference type="Proteomes" id="UP000218811"/>
    </source>
</evidence>
<dbReference type="PANTHER" id="PTHR43004:SF19">
    <property type="entry name" value="BINDING MONOOXYGENASE, PUTATIVE (JCVI)-RELATED"/>
    <property type="match status" value="1"/>
</dbReference>
<dbReference type="STRING" id="742152.A0A2H3JKS6"/>
<dbReference type="InterPro" id="IPR036188">
    <property type="entry name" value="FAD/NAD-bd_sf"/>
</dbReference>
<keyword evidence="7" id="KW-1185">Reference proteome</keyword>